<dbReference type="eggNOG" id="COG0507">
    <property type="taxonomic scope" value="Bacteria"/>
</dbReference>
<name>O67840_AQUAE</name>
<evidence type="ECO:0000256" key="4">
    <source>
        <dbReference type="ARBA" id="ARBA00022806"/>
    </source>
</evidence>
<dbReference type="InterPro" id="IPR004483">
    <property type="entry name" value="SMUBP-2/Hcs1-like"/>
</dbReference>
<evidence type="ECO:0000259" key="7">
    <source>
        <dbReference type="SMART" id="SM00487"/>
    </source>
</evidence>
<dbReference type="Pfam" id="PF13086">
    <property type="entry name" value="AAA_11"/>
    <property type="match status" value="1"/>
</dbReference>
<dbReference type="STRING" id="224324.aq_2057"/>
<dbReference type="KEGG" id="aae:aq_2057"/>
<dbReference type="FunFam" id="3.40.50.300:FF:000326">
    <property type="entry name" value="P-loop containing nucleoside triphosphate hydrolase"/>
    <property type="match status" value="1"/>
</dbReference>
<evidence type="ECO:0000256" key="1">
    <source>
        <dbReference type="ARBA" id="ARBA00007913"/>
    </source>
</evidence>
<keyword evidence="5" id="KW-0067">ATP-binding</keyword>
<keyword evidence="9" id="KW-1185">Reference proteome</keyword>
<dbReference type="InterPro" id="IPR041677">
    <property type="entry name" value="DNA2/NAM7_AAA_11"/>
</dbReference>
<accession>O67840</accession>
<protein>
    <submittedName>
        <fullName evidence="8">DNA helicase</fullName>
    </submittedName>
</protein>
<gene>
    <name evidence="8" type="primary">helX</name>
    <name evidence="8" type="ordered locus">aq_2057</name>
</gene>
<dbReference type="InterPro" id="IPR014001">
    <property type="entry name" value="Helicase_ATP-bd"/>
</dbReference>
<evidence type="ECO:0000256" key="2">
    <source>
        <dbReference type="ARBA" id="ARBA00022741"/>
    </source>
</evidence>
<dbReference type="InterPro" id="IPR041679">
    <property type="entry name" value="DNA2/NAM7-like_C"/>
</dbReference>
<evidence type="ECO:0000313" key="9">
    <source>
        <dbReference type="Proteomes" id="UP000000798"/>
    </source>
</evidence>
<dbReference type="NCBIfam" id="TIGR00376">
    <property type="entry name" value="IGHMBP2 family helicase"/>
    <property type="match status" value="1"/>
</dbReference>
<dbReference type="AlphaFoldDB" id="O67840"/>
<evidence type="ECO:0000256" key="5">
    <source>
        <dbReference type="ARBA" id="ARBA00022840"/>
    </source>
</evidence>
<dbReference type="CDD" id="cd18808">
    <property type="entry name" value="SF1_C_Upf1"/>
    <property type="match status" value="1"/>
</dbReference>
<dbReference type="GO" id="GO:0003677">
    <property type="term" value="F:DNA binding"/>
    <property type="evidence" value="ECO:0007669"/>
    <property type="project" value="InterPro"/>
</dbReference>
<dbReference type="GO" id="GO:0005524">
    <property type="term" value="F:ATP binding"/>
    <property type="evidence" value="ECO:0007669"/>
    <property type="project" value="UniProtKB-KW"/>
</dbReference>
<dbReference type="InterPro" id="IPR027417">
    <property type="entry name" value="P-loop_NTPase"/>
</dbReference>
<dbReference type="InterPro" id="IPR050534">
    <property type="entry name" value="Coronavir_polyprotein_1ab"/>
</dbReference>
<keyword evidence="2" id="KW-0547">Nucleotide-binding</keyword>
<evidence type="ECO:0000259" key="6">
    <source>
        <dbReference type="SMART" id="SM00382"/>
    </source>
</evidence>
<dbReference type="CDD" id="cd18044">
    <property type="entry name" value="DEXXQc_SMUBP2"/>
    <property type="match status" value="1"/>
</dbReference>
<dbReference type="InterPro" id="IPR003593">
    <property type="entry name" value="AAA+_ATPase"/>
</dbReference>
<proteinExistence type="inferred from homology"/>
<dbReference type="InterPro" id="IPR047187">
    <property type="entry name" value="SF1_C_Upf1"/>
</dbReference>
<dbReference type="HOGENOM" id="CLU_001666_8_2_0"/>
<dbReference type="GO" id="GO:0016787">
    <property type="term" value="F:hydrolase activity"/>
    <property type="evidence" value="ECO:0007669"/>
    <property type="project" value="UniProtKB-KW"/>
</dbReference>
<dbReference type="SUPFAM" id="SSF52540">
    <property type="entry name" value="P-loop containing nucleoside triphosphate hydrolases"/>
    <property type="match status" value="1"/>
</dbReference>
<dbReference type="PIR" id="D70476">
    <property type="entry name" value="D70476"/>
</dbReference>
<dbReference type="Gene3D" id="3.40.50.300">
    <property type="entry name" value="P-loop containing nucleotide triphosphate hydrolases"/>
    <property type="match status" value="2"/>
</dbReference>
<keyword evidence="4 8" id="KW-0347">Helicase</keyword>
<dbReference type="SMART" id="SM00382">
    <property type="entry name" value="AAA"/>
    <property type="match status" value="1"/>
</dbReference>
<evidence type="ECO:0000256" key="3">
    <source>
        <dbReference type="ARBA" id="ARBA00022801"/>
    </source>
</evidence>
<dbReference type="GO" id="GO:0043139">
    <property type="term" value="F:5'-3' DNA helicase activity"/>
    <property type="evidence" value="ECO:0000318"/>
    <property type="project" value="GO_Central"/>
</dbReference>
<organism evidence="8 9">
    <name type="scientific">Aquifex aeolicus (strain VF5)</name>
    <dbReference type="NCBI Taxonomy" id="224324"/>
    <lineage>
        <taxon>Bacteria</taxon>
        <taxon>Pseudomonadati</taxon>
        <taxon>Aquificota</taxon>
        <taxon>Aquificia</taxon>
        <taxon>Aquificales</taxon>
        <taxon>Aquificaceae</taxon>
        <taxon>Aquifex</taxon>
    </lineage>
</organism>
<evidence type="ECO:0000313" key="8">
    <source>
        <dbReference type="EMBL" id="AAC07803.1"/>
    </source>
</evidence>
<dbReference type="EMBL" id="AE000657">
    <property type="protein sequence ID" value="AAC07803.1"/>
    <property type="molecule type" value="Genomic_DNA"/>
</dbReference>
<dbReference type="PANTHER" id="PTHR43788">
    <property type="entry name" value="DNA2/NAM7 HELICASE FAMILY MEMBER"/>
    <property type="match status" value="1"/>
</dbReference>
<comment type="similarity">
    <text evidence="1">Belongs to the DNA2/NAM7 helicase family.</text>
</comment>
<feature type="domain" description="AAA+ ATPase" evidence="6">
    <location>
        <begin position="63"/>
        <end position="319"/>
    </location>
</feature>
<dbReference type="Pfam" id="PF13087">
    <property type="entry name" value="AAA_12"/>
    <property type="match status" value="1"/>
</dbReference>
<dbReference type="InParanoid" id="O67840"/>
<dbReference type="OrthoDB" id="9757917at2"/>
<feature type="domain" description="Helicase ATP-binding" evidence="7">
    <location>
        <begin position="45"/>
        <end position="337"/>
    </location>
</feature>
<sequence length="530" mass="60632">MFSFPITSILKRALKKGLTPSHKGSNKYLPTGVKGHISVLVYKSGMTKLNAYQKKAVERALKAEKVFLIHGPPGTGKTTTLVECIKRLAQEGYKVLATADSNVAVDNLVERLVRENVKVVRVGNPVRVLKTIQRHTLDYLVQFEPEFDKARKIYEEIDNLKEEQKKYVKPEPRYRRGLSDEEILKRAKTGTPVRGLSPKILRSMAKWIKLQEKVKELYEKAKKEEEKAVNKILSRAQVVCTTNSTAGSEVLQNLNFDVVIIDEATQATEPSCLIPLIKGKKLIMAGDHKQLPPTVLSQEAQEALSYTLFERLLDLYGEEIYEILRIQYRMNKKIMEFSNKMFYEGKLIADKSVENHTIKDLINPEKLKEIPEPFKSVLEPEKVVVFINVRGKEKQRRGSTSFYNEEEAKVAVKIVEYLMKIGLRSEHIGVISPYEDQVNFLEELLKDFEVEVKTVDGFQGREKEVIIISFVRSNEKGEIGFLKDYRRLNVALTRARRKLITLGNEKTLSSDEVYKQFIGYVKSIGGYINI</sequence>
<keyword evidence="3" id="KW-0378">Hydrolase</keyword>
<dbReference type="PANTHER" id="PTHR43788:SF8">
    <property type="entry name" value="DNA-BINDING PROTEIN SMUBP-2"/>
    <property type="match status" value="1"/>
</dbReference>
<reference evidence="8 9" key="1">
    <citation type="journal article" date="1998" name="Nature">
        <title>The complete genome of the hyperthermophilic bacterium Aquifex aeolicus.</title>
        <authorList>
            <person name="Deckert G."/>
            <person name="Warren P.V."/>
            <person name="Gaasterland T."/>
            <person name="Young W.G."/>
            <person name="Lenox A.L."/>
            <person name="Graham D.E."/>
            <person name="Overbeek R."/>
            <person name="Snead M.A."/>
            <person name="Keller M."/>
            <person name="Aujay M."/>
            <person name="Huber R."/>
            <person name="Feldman R.A."/>
            <person name="Short J.M."/>
            <person name="Olson G.J."/>
            <person name="Swanson R.V."/>
        </authorList>
    </citation>
    <scope>NUCLEOTIDE SEQUENCE [LARGE SCALE GENOMIC DNA]</scope>
    <source>
        <strain evidence="8 9">VF5</strain>
    </source>
</reference>
<dbReference type="GO" id="GO:0005694">
    <property type="term" value="C:chromosome"/>
    <property type="evidence" value="ECO:0007669"/>
    <property type="project" value="UniProtKB-ARBA"/>
</dbReference>
<dbReference type="Proteomes" id="UP000000798">
    <property type="component" value="Chromosome"/>
</dbReference>
<dbReference type="eggNOG" id="COG1112">
    <property type="taxonomic scope" value="Bacteria"/>
</dbReference>
<dbReference type="EnsemblBacteria" id="AAC07803">
    <property type="protein sequence ID" value="AAC07803"/>
    <property type="gene ID" value="aq_2057"/>
</dbReference>
<dbReference type="SMART" id="SM00487">
    <property type="entry name" value="DEXDc"/>
    <property type="match status" value="1"/>
</dbReference>
<dbReference type="PATRIC" id="fig|224324.8.peg.1586"/>